<keyword evidence="2" id="KW-1185">Reference proteome</keyword>
<proteinExistence type="predicted"/>
<organism evidence="1 2">
    <name type="scientific">Peribacillus deserti</name>
    <dbReference type="NCBI Taxonomy" id="673318"/>
    <lineage>
        <taxon>Bacteria</taxon>
        <taxon>Bacillati</taxon>
        <taxon>Bacillota</taxon>
        <taxon>Bacilli</taxon>
        <taxon>Bacillales</taxon>
        <taxon>Bacillaceae</taxon>
        <taxon>Peribacillus</taxon>
    </lineage>
</organism>
<evidence type="ECO:0000313" key="2">
    <source>
        <dbReference type="Proteomes" id="UP000234748"/>
    </source>
</evidence>
<accession>A0A2N5M1G6</accession>
<sequence length="434" mass="49637">MNEEAKQINNISDQALVHSTIAFSLPNSKIEKTKEILSETEAIIKDIPVTIDKIQLYESIGVDAFIKDQTLSRKYLKLGMEESLKKDTKEIYPVQRRIIDIAHRINPEFSASLVSLTDDDPTKKRTKIKLNEEIKTLELKKDLINVKDINEDLKPILPDAAWRMLGALNANRVETVNLDGIRGHLRSTADLPFSESYPIVSWIIENVVIRYSKDKNAIKYIRPIFESTINVVDTILKLSGRNISQIQNLKYTLKNDISDSFIVKPGKRNEVLDYLRNWFKDNVKGYLKICDPYFGPQDLEVLKILLSVNSDCKVEILTSKQHLDKQKFGVSIDEAFRNYWVTNVSDHEPPNTDIVVVGAASNGQLPIHDRWWITEGVGLRIGTSFNALGISRESEISILGKVEAAERELEIDKYLYFTEREYNGQRLSYNIIPL</sequence>
<protein>
    <submittedName>
        <fullName evidence="1">Uncharacterized protein</fullName>
    </submittedName>
</protein>
<dbReference type="Proteomes" id="UP000234748">
    <property type="component" value="Unassembled WGS sequence"/>
</dbReference>
<dbReference type="AlphaFoldDB" id="A0A2N5M1G6"/>
<dbReference type="EMBL" id="PGUY01000063">
    <property type="protein sequence ID" value="PLT28207.1"/>
    <property type="molecule type" value="Genomic_DNA"/>
</dbReference>
<evidence type="ECO:0000313" key="1">
    <source>
        <dbReference type="EMBL" id="PLT28207.1"/>
    </source>
</evidence>
<name>A0A2N5M1G6_9BACI</name>
<gene>
    <name evidence="1" type="ORF">CUU66_19890</name>
</gene>
<dbReference type="OrthoDB" id="7055454at2"/>
<reference evidence="1 2" key="1">
    <citation type="submission" date="2017-11" db="EMBL/GenBank/DDBJ databases">
        <title>Comparitive Functional Genomics of Dry Heat Resistant strains isolated from the Viking Spacecraft.</title>
        <authorList>
            <person name="Seuylemezian A."/>
            <person name="Cooper K."/>
            <person name="Vaishampayan P."/>
        </authorList>
    </citation>
    <scope>NUCLEOTIDE SEQUENCE [LARGE SCALE GENOMIC DNA]</scope>
    <source>
        <strain evidence="1 2">V1-29</strain>
    </source>
</reference>
<dbReference type="RefSeq" id="WP_101645147.1">
    <property type="nucleotide sequence ID" value="NZ_PGUY01000063.1"/>
</dbReference>
<comment type="caution">
    <text evidence="1">The sequence shown here is derived from an EMBL/GenBank/DDBJ whole genome shotgun (WGS) entry which is preliminary data.</text>
</comment>